<dbReference type="Gene3D" id="3.40.1350.60">
    <property type="match status" value="1"/>
</dbReference>
<dbReference type="HAMAP" id="MF_00095">
    <property type="entry name" value="SfsA"/>
    <property type="match status" value="1"/>
</dbReference>
<protein>
    <recommendedName>
        <fullName evidence="1">Sugar fermentation stimulation protein homolog</fullName>
    </recommendedName>
</protein>
<dbReference type="AlphaFoldDB" id="A0A1S7LLG2"/>
<reference evidence="4" key="1">
    <citation type="submission" date="2015-04" db="EMBL/GenBank/DDBJ databases">
        <authorList>
            <person name="Syromyatnikov M.Y."/>
            <person name="Popov V.N."/>
        </authorList>
    </citation>
    <scope>NUCLEOTIDE SEQUENCE</scope>
    <source>
        <strain evidence="4">MO-1</strain>
    </source>
</reference>
<feature type="domain" description="SfsA N-terminal OB" evidence="3">
    <location>
        <begin position="13"/>
        <end position="80"/>
    </location>
</feature>
<name>A0A1S7LLG2_MAGMO</name>
<dbReference type="InterPro" id="IPR040452">
    <property type="entry name" value="SfsA_C"/>
</dbReference>
<dbReference type="CDD" id="cd22359">
    <property type="entry name" value="SfsA-like_bacterial"/>
    <property type="match status" value="1"/>
</dbReference>
<dbReference type="PANTHER" id="PTHR30545">
    <property type="entry name" value="SUGAR FERMENTATION STIMULATION PROTEIN A"/>
    <property type="match status" value="1"/>
</dbReference>
<dbReference type="InterPro" id="IPR005224">
    <property type="entry name" value="SfsA"/>
</dbReference>
<accession>A0A1S7LLG2</accession>
<evidence type="ECO:0000259" key="2">
    <source>
        <dbReference type="Pfam" id="PF03749"/>
    </source>
</evidence>
<evidence type="ECO:0000259" key="3">
    <source>
        <dbReference type="Pfam" id="PF17746"/>
    </source>
</evidence>
<dbReference type="EMBL" id="LO017727">
    <property type="protein sequence ID" value="CRH06989.1"/>
    <property type="molecule type" value="Genomic_DNA"/>
</dbReference>
<feature type="domain" description="Sugar fermentation stimulation protein C-terminal" evidence="2">
    <location>
        <begin position="84"/>
        <end position="221"/>
    </location>
</feature>
<sequence length="234" mass="25749">MQFAAALTYGRMVRRYKRFLADILLDESGEEVTAHCANSGSMKGLVHEGGAAALSRSDNPKRKLAWTLELVSSEGAWVGVNTGLANRIAEEALQQGWIREVAGFAELKREVPFGDARLDFRLTEADGALTYLEVKSVTLRLEGEAAFPDAVTKRGQKHLGSLTDAVKAGHRGVILFIVQRSDCDHFRPAHEIDPDYANLLKAAQESGVEILVYGCRVTPEEIRVERPLPYRLGS</sequence>
<dbReference type="InterPro" id="IPR041465">
    <property type="entry name" value="SfsA_N"/>
</dbReference>
<evidence type="ECO:0000256" key="1">
    <source>
        <dbReference type="HAMAP-Rule" id="MF_00095"/>
    </source>
</evidence>
<dbReference type="Gene3D" id="2.40.50.580">
    <property type="match status" value="1"/>
</dbReference>
<dbReference type="Pfam" id="PF17746">
    <property type="entry name" value="SfsA_N"/>
    <property type="match status" value="1"/>
</dbReference>
<dbReference type="Pfam" id="PF03749">
    <property type="entry name" value="SfsA"/>
    <property type="match status" value="1"/>
</dbReference>
<comment type="similarity">
    <text evidence="1">Belongs to the SfsA family.</text>
</comment>
<gene>
    <name evidence="1 4" type="primary">sfsA</name>
    <name evidence="4" type="ORF">MAGMO_2842</name>
</gene>
<proteinExistence type="inferred from homology"/>
<dbReference type="PANTHER" id="PTHR30545:SF2">
    <property type="entry name" value="SUGAR FERMENTATION STIMULATION PROTEIN A"/>
    <property type="match status" value="1"/>
</dbReference>
<dbReference type="GO" id="GO:0003677">
    <property type="term" value="F:DNA binding"/>
    <property type="evidence" value="ECO:0007669"/>
    <property type="project" value="InterPro"/>
</dbReference>
<organism evidence="4">
    <name type="scientific">Magnetococcus massalia (strain MO-1)</name>
    <dbReference type="NCBI Taxonomy" id="451514"/>
    <lineage>
        <taxon>Bacteria</taxon>
        <taxon>Pseudomonadati</taxon>
        <taxon>Pseudomonadota</taxon>
        <taxon>Magnetococcia</taxon>
        <taxon>Magnetococcales</taxon>
        <taxon>Magnetococcaceae</taxon>
        <taxon>Magnetococcus</taxon>
    </lineage>
</organism>
<evidence type="ECO:0000313" key="4">
    <source>
        <dbReference type="EMBL" id="CRH06989.1"/>
    </source>
</evidence>
<dbReference type="NCBIfam" id="TIGR00230">
    <property type="entry name" value="sfsA"/>
    <property type="match status" value="1"/>
</dbReference>